<keyword evidence="5" id="KW-1185">Reference proteome</keyword>
<evidence type="ECO:0000256" key="2">
    <source>
        <dbReference type="SAM" id="SignalP"/>
    </source>
</evidence>
<feature type="chain" id="PRO_5035446040" description="Peptidoglycan binding-like domain-containing protein" evidence="2">
    <location>
        <begin position="21"/>
        <end position="272"/>
    </location>
</feature>
<dbReference type="InterPro" id="IPR002477">
    <property type="entry name" value="Peptidoglycan-bd-like"/>
</dbReference>
<dbReference type="EMBL" id="SPLM01000110">
    <property type="protein sequence ID" value="TMW58844.1"/>
    <property type="molecule type" value="Genomic_DNA"/>
</dbReference>
<proteinExistence type="predicted"/>
<gene>
    <name evidence="4" type="ORF">Poli38472_006989</name>
</gene>
<dbReference type="Proteomes" id="UP000794436">
    <property type="component" value="Unassembled WGS sequence"/>
</dbReference>
<organism evidence="4 5">
    <name type="scientific">Pythium oligandrum</name>
    <name type="common">Mycoparasitic fungus</name>
    <dbReference type="NCBI Taxonomy" id="41045"/>
    <lineage>
        <taxon>Eukaryota</taxon>
        <taxon>Sar</taxon>
        <taxon>Stramenopiles</taxon>
        <taxon>Oomycota</taxon>
        <taxon>Peronosporomycetes</taxon>
        <taxon>Pythiales</taxon>
        <taxon>Pythiaceae</taxon>
        <taxon>Pythium</taxon>
    </lineage>
</organism>
<evidence type="ECO:0000313" key="5">
    <source>
        <dbReference type="Proteomes" id="UP000794436"/>
    </source>
</evidence>
<dbReference type="SUPFAM" id="SSF47090">
    <property type="entry name" value="PGBD-like"/>
    <property type="match status" value="1"/>
</dbReference>
<dbReference type="Pfam" id="PF01471">
    <property type="entry name" value="PG_binding_1"/>
    <property type="match status" value="1"/>
</dbReference>
<feature type="region of interest" description="Disordered" evidence="1">
    <location>
        <begin position="177"/>
        <end position="212"/>
    </location>
</feature>
<dbReference type="Gene3D" id="1.10.101.10">
    <property type="entry name" value="PGBD-like superfamily/PGBD"/>
    <property type="match status" value="1"/>
</dbReference>
<feature type="domain" description="Peptidoglycan binding-like" evidence="3">
    <location>
        <begin position="220"/>
        <end position="260"/>
    </location>
</feature>
<evidence type="ECO:0000313" key="4">
    <source>
        <dbReference type="EMBL" id="TMW58844.1"/>
    </source>
</evidence>
<reference evidence="4" key="1">
    <citation type="submission" date="2019-03" db="EMBL/GenBank/DDBJ databases">
        <title>Long read genome sequence of the mycoparasitic Pythium oligandrum ATCC 38472 isolated from sugarbeet rhizosphere.</title>
        <authorList>
            <person name="Gaulin E."/>
        </authorList>
    </citation>
    <scope>NUCLEOTIDE SEQUENCE</scope>
    <source>
        <strain evidence="4">ATCC 38472_TT</strain>
    </source>
</reference>
<keyword evidence="2" id="KW-0732">Signal</keyword>
<feature type="signal peptide" evidence="2">
    <location>
        <begin position="1"/>
        <end position="20"/>
    </location>
</feature>
<evidence type="ECO:0000256" key="1">
    <source>
        <dbReference type="SAM" id="MobiDB-lite"/>
    </source>
</evidence>
<evidence type="ECO:0000259" key="3">
    <source>
        <dbReference type="Pfam" id="PF01471"/>
    </source>
</evidence>
<dbReference type="AlphaFoldDB" id="A0A8K1FFC3"/>
<protein>
    <recommendedName>
        <fullName evidence="3">Peptidoglycan binding-like domain-containing protein</fullName>
    </recommendedName>
</protein>
<feature type="region of interest" description="Disordered" evidence="1">
    <location>
        <begin position="45"/>
        <end position="81"/>
    </location>
</feature>
<dbReference type="InterPro" id="IPR036366">
    <property type="entry name" value="PGBDSf"/>
</dbReference>
<comment type="caution">
    <text evidence="4">The sequence shown here is derived from an EMBL/GenBank/DDBJ whole genome shotgun (WGS) entry which is preliminary data.</text>
</comment>
<sequence>MRSSLLTLLLGVVFSAVASAAPSPVLTKGLANVRAEFNVAFPKRDKSSDGWIGDAAHQKEKSGHNPDISGTPEYKDGDSKNEVRAIDVDSDLKSDSGVTMEDVVQYLLTKLRGGTYMPFRYLIFNKRIWSKSNNWKQEAYTGASPHTEHLHISGDYGTAERTEKADEWSGKLGLASVKHSGGGGGGDGSTLPKYANGSRENSRNKNSKGTDVQTLQRVIGSKCGTADGIFGANTETCVKWYQGTKGLEKDGIAGPKTWASILKSLGRRLRSE</sequence>
<accession>A0A8K1FFC3</accession>
<dbReference type="InterPro" id="IPR036365">
    <property type="entry name" value="PGBD-like_sf"/>
</dbReference>
<name>A0A8K1FFC3_PYTOL</name>